<sequence>MVVTVAEDTLRAIDEQGNRRVGGMTDAEAQQCVRDIIAWFKRSSDLEISEGSEESMQPLIKSLDGEVPETLSYMVSQCNNEIWYGDKKGLTAEKIMDFVSDGKFGEGNLPIASDEDEEWFIVLETETGEVKEWEEDDGLGDSLGGSYNDYLEEYRNSLLAGKFEYVEDCGCMEKAGAGGGNRK</sequence>
<proteinExistence type="predicted"/>
<evidence type="ECO:0000313" key="2">
    <source>
        <dbReference type="Proteomes" id="UP001165085"/>
    </source>
</evidence>
<accession>A0A9W7BHN5</accession>
<protein>
    <submittedName>
        <fullName evidence="1">Uncharacterized protein</fullName>
    </submittedName>
</protein>
<keyword evidence="2" id="KW-1185">Reference proteome</keyword>
<organism evidence="1 2">
    <name type="scientific">Triparma strigata</name>
    <dbReference type="NCBI Taxonomy" id="1606541"/>
    <lineage>
        <taxon>Eukaryota</taxon>
        <taxon>Sar</taxon>
        <taxon>Stramenopiles</taxon>
        <taxon>Ochrophyta</taxon>
        <taxon>Bolidophyceae</taxon>
        <taxon>Parmales</taxon>
        <taxon>Triparmaceae</taxon>
        <taxon>Triparma</taxon>
    </lineage>
</organism>
<reference evidence="2" key="1">
    <citation type="journal article" date="2023" name="Commun. Biol.">
        <title>Genome analysis of Parmales, the sister group of diatoms, reveals the evolutionary specialization of diatoms from phago-mixotrophs to photoautotrophs.</title>
        <authorList>
            <person name="Ban H."/>
            <person name="Sato S."/>
            <person name="Yoshikawa S."/>
            <person name="Yamada K."/>
            <person name="Nakamura Y."/>
            <person name="Ichinomiya M."/>
            <person name="Sato N."/>
            <person name="Blanc-Mathieu R."/>
            <person name="Endo H."/>
            <person name="Kuwata A."/>
            <person name="Ogata H."/>
        </authorList>
    </citation>
    <scope>NUCLEOTIDE SEQUENCE [LARGE SCALE GENOMIC DNA]</scope>
    <source>
        <strain evidence="2">NIES 3701</strain>
    </source>
</reference>
<dbReference type="OrthoDB" id="58077at2759"/>
<dbReference type="EMBL" id="BRXY01000374">
    <property type="protein sequence ID" value="GMH90636.1"/>
    <property type="molecule type" value="Genomic_DNA"/>
</dbReference>
<name>A0A9W7BHN5_9STRA</name>
<comment type="caution">
    <text evidence="1">The sequence shown here is derived from an EMBL/GenBank/DDBJ whole genome shotgun (WGS) entry which is preliminary data.</text>
</comment>
<evidence type="ECO:0000313" key="1">
    <source>
        <dbReference type="EMBL" id="GMH90636.1"/>
    </source>
</evidence>
<dbReference type="Proteomes" id="UP001165085">
    <property type="component" value="Unassembled WGS sequence"/>
</dbReference>
<gene>
    <name evidence="1" type="ORF">TrST_g4947</name>
</gene>
<dbReference type="AlphaFoldDB" id="A0A9W7BHN5"/>